<name>A0ABV0XLC1_9TELE</name>
<protein>
    <recommendedName>
        <fullName evidence="5">Small EDRK-rich factor-like N-terminal domain-containing protein</fullName>
    </recommendedName>
</protein>
<sequence>MQKEAPKRRQDTELKQGRYGRAARDREKASSSTESRKKSCLLVLLLFHPTSFSSFLVLRSHLVIYSVFVSLNISSSPQPYFEYSFPLFSFLFISPVKISSIVLSVQFFSGSYQYLVICSC</sequence>
<proteinExistence type="predicted"/>
<accession>A0ABV0XLC1</accession>
<evidence type="ECO:0000313" key="3">
    <source>
        <dbReference type="EMBL" id="MEQ2282276.1"/>
    </source>
</evidence>
<gene>
    <name evidence="3" type="ORF">AMECASPLE_038828</name>
</gene>
<feature type="transmembrane region" description="Helical" evidence="2">
    <location>
        <begin position="40"/>
        <end position="65"/>
    </location>
</feature>
<evidence type="ECO:0008006" key="5">
    <source>
        <dbReference type="Google" id="ProtNLM"/>
    </source>
</evidence>
<reference evidence="3 4" key="1">
    <citation type="submission" date="2021-06" db="EMBL/GenBank/DDBJ databases">
        <authorList>
            <person name="Palmer J.M."/>
        </authorList>
    </citation>
    <scope>NUCLEOTIDE SEQUENCE [LARGE SCALE GENOMIC DNA]</scope>
    <source>
        <strain evidence="3 4">AS_MEX2019</strain>
        <tissue evidence="3">Muscle</tissue>
    </source>
</reference>
<evidence type="ECO:0000256" key="2">
    <source>
        <dbReference type="SAM" id="Phobius"/>
    </source>
</evidence>
<keyword evidence="4" id="KW-1185">Reference proteome</keyword>
<keyword evidence="2" id="KW-1133">Transmembrane helix</keyword>
<dbReference type="EMBL" id="JAHRIP010007458">
    <property type="protein sequence ID" value="MEQ2282276.1"/>
    <property type="molecule type" value="Genomic_DNA"/>
</dbReference>
<comment type="caution">
    <text evidence="3">The sequence shown here is derived from an EMBL/GenBank/DDBJ whole genome shotgun (WGS) entry which is preliminary data.</text>
</comment>
<feature type="transmembrane region" description="Helical" evidence="2">
    <location>
        <begin position="85"/>
        <end position="105"/>
    </location>
</feature>
<keyword evidence="2" id="KW-0812">Transmembrane</keyword>
<dbReference type="Proteomes" id="UP001469553">
    <property type="component" value="Unassembled WGS sequence"/>
</dbReference>
<evidence type="ECO:0000313" key="4">
    <source>
        <dbReference type="Proteomes" id="UP001469553"/>
    </source>
</evidence>
<organism evidence="3 4">
    <name type="scientific">Ameca splendens</name>
    <dbReference type="NCBI Taxonomy" id="208324"/>
    <lineage>
        <taxon>Eukaryota</taxon>
        <taxon>Metazoa</taxon>
        <taxon>Chordata</taxon>
        <taxon>Craniata</taxon>
        <taxon>Vertebrata</taxon>
        <taxon>Euteleostomi</taxon>
        <taxon>Actinopterygii</taxon>
        <taxon>Neopterygii</taxon>
        <taxon>Teleostei</taxon>
        <taxon>Neoteleostei</taxon>
        <taxon>Acanthomorphata</taxon>
        <taxon>Ovalentaria</taxon>
        <taxon>Atherinomorphae</taxon>
        <taxon>Cyprinodontiformes</taxon>
        <taxon>Goodeidae</taxon>
        <taxon>Ameca</taxon>
    </lineage>
</organism>
<keyword evidence="2" id="KW-0472">Membrane</keyword>
<evidence type="ECO:0000256" key="1">
    <source>
        <dbReference type="SAM" id="MobiDB-lite"/>
    </source>
</evidence>
<feature type="region of interest" description="Disordered" evidence="1">
    <location>
        <begin position="1"/>
        <end position="36"/>
    </location>
</feature>